<evidence type="ECO:0000313" key="1">
    <source>
        <dbReference type="EMBL" id="KAK1867017.1"/>
    </source>
</evidence>
<evidence type="ECO:0000313" key="2">
    <source>
        <dbReference type="Proteomes" id="UP000798662"/>
    </source>
</evidence>
<protein>
    <submittedName>
        <fullName evidence="1">Uncharacterized protein</fullName>
    </submittedName>
</protein>
<gene>
    <name evidence="1" type="ORF">I4F81_009528</name>
</gene>
<keyword evidence="2" id="KW-1185">Reference proteome</keyword>
<dbReference type="EMBL" id="CM020620">
    <property type="protein sequence ID" value="KAK1867017.1"/>
    <property type="molecule type" value="Genomic_DNA"/>
</dbReference>
<name>A0ACC3CA08_PYRYE</name>
<sequence length="297" mass="32487">MPLMGDVPSTIPEMLVEKAAVMPILLEAQQAGAIQSVAVVKMLVLWLEVFLFHVCTSGGTVVSKGEVARLYRLCRRVEDGTSSTTRAIKDAFKSPTAIKEAVQKEKKRLLQSLGWKEADAPIVLGPQRIIFRSGMAEVMKAVASAPVARWERGGGTCNCRKDVRYDRPNCDTSKDSVLQGDPSNVESPRVERGCRECTPELDECGEPRLSPMQNDDVLRDCFDGKAYEAQRADVLKVLGTGALMLALALYSDGTVVTTSGGKTCHLPPSANIGFILEYVAPQLRQRCVDTYVRRLVL</sequence>
<accession>A0ACC3CA08</accession>
<dbReference type="Proteomes" id="UP000798662">
    <property type="component" value="Chromosome 3"/>
</dbReference>
<comment type="caution">
    <text evidence="1">The sequence shown here is derived from an EMBL/GenBank/DDBJ whole genome shotgun (WGS) entry which is preliminary data.</text>
</comment>
<proteinExistence type="predicted"/>
<organism evidence="1 2">
    <name type="scientific">Pyropia yezoensis</name>
    <name type="common">Susabi-nori</name>
    <name type="synonym">Porphyra yezoensis</name>
    <dbReference type="NCBI Taxonomy" id="2788"/>
    <lineage>
        <taxon>Eukaryota</taxon>
        <taxon>Rhodophyta</taxon>
        <taxon>Bangiophyceae</taxon>
        <taxon>Bangiales</taxon>
        <taxon>Bangiaceae</taxon>
        <taxon>Pyropia</taxon>
    </lineage>
</organism>
<reference evidence="1" key="1">
    <citation type="submission" date="2019-11" db="EMBL/GenBank/DDBJ databases">
        <title>Nori genome reveals adaptations in red seaweeds to the harsh intertidal environment.</title>
        <authorList>
            <person name="Wang D."/>
            <person name="Mao Y."/>
        </authorList>
    </citation>
    <scope>NUCLEOTIDE SEQUENCE</scope>
    <source>
        <tissue evidence="1">Gametophyte</tissue>
    </source>
</reference>